<name>A0AA49JJ46_9BACT</name>
<dbReference type="AlphaFoldDB" id="A0AA49JJ46"/>
<accession>A0AA49JJ46</accession>
<sequence>MIKVKEAHFLNQVDIAIDNALNTPEIMEQLEIYGYDVKKLKKSQEMRRAIDGLVIQQEDAHLAAKDATRILNEVRQQADTMFGSHLAIARIAFKDDHTFWNALKLGQARERNLADWLVQIHRFYNRVVVVANVMEKYNVPQKELIETRKLIGQIGNLQRLQKKARGQAQIATQAKNKALNEMHIWMRRFLRIAKIALDENPQQLEMLGIVVAS</sequence>
<evidence type="ECO:0000313" key="1">
    <source>
        <dbReference type="EMBL" id="WKN38412.1"/>
    </source>
</evidence>
<dbReference type="EMBL" id="CP120682">
    <property type="protein sequence ID" value="WKN38412.1"/>
    <property type="molecule type" value="Genomic_DNA"/>
</dbReference>
<protein>
    <submittedName>
        <fullName evidence="1">Uncharacterized protein</fullName>
    </submittedName>
</protein>
<proteinExistence type="predicted"/>
<organism evidence="1">
    <name type="scientific">Roseihalotalea indica</name>
    <dbReference type="NCBI Taxonomy" id="2867963"/>
    <lineage>
        <taxon>Bacteria</taxon>
        <taxon>Pseudomonadati</taxon>
        <taxon>Bacteroidota</taxon>
        <taxon>Cytophagia</taxon>
        <taxon>Cytophagales</taxon>
        <taxon>Catalimonadaceae</taxon>
        <taxon>Roseihalotalea</taxon>
    </lineage>
</organism>
<gene>
    <name evidence="1" type="ORF">K4G66_06820</name>
</gene>
<reference evidence="1" key="2">
    <citation type="journal article" date="2024" name="Antonie Van Leeuwenhoek">
        <title>Roseihalotalea indica gen. nov., sp. nov., a halophilic Bacteroidetes from mesopelagic Southwest Indian Ocean with higher carbohydrate metabolic potential.</title>
        <authorList>
            <person name="Chen B."/>
            <person name="Zhang M."/>
            <person name="Lin D."/>
            <person name="Ye J."/>
            <person name="Tang K."/>
        </authorList>
    </citation>
    <scope>NUCLEOTIDE SEQUENCE</scope>
    <source>
        <strain evidence="1">TK19036</strain>
    </source>
</reference>
<reference evidence="1" key="1">
    <citation type="journal article" date="2023" name="Comput. Struct. Biotechnol. J.">
        <title>Discovery of a novel marine Bacteroidetes with a rich repertoire of carbohydrate-active enzymes.</title>
        <authorList>
            <person name="Chen B."/>
            <person name="Liu G."/>
            <person name="Chen Q."/>
            <person name="Wang H."/>
            <person name="Liu L."/>
            <person name="Tang K."/>
        </authorList>
    </citation>
    <scope>NUCLEOTIDE SEQUENCE</scope>
    <source>
        <strain evidence="1">TK19036</strain>
    </source>
</reference>